<keyword evidence="6 12" id="KW-0479">Metal-binding</keyword>
<evidence type="ECO:0000256" key="10">
    <source>
        <dbReference type="ARBA" id="ARBA00023033"/>
    </source>
</evidence>
<dbReference type="Pfam" id="PF00067">
    <property type="entry name" value="p450"/>
    <property type="match status" value="1"/>
</dbReference>
<dbReference type="Gene3D" id="1.10.630.10">
    <property type="entry name" value="Cytochrome P450"/>
    <property type="match status" value="1"/>
</dbReference>
<dbReference type="PANTHER" id="PTHR46206:SF5">
    <property type="entry name" value="P450, PUTATIVE (EUROFUNG)-RELATED"/>
    <property type="match status" value="1"/>
</dbReference>
<dbReference type="InterPro" id="IPR036396">
    <property type="entry name" value="Cyt_P450_sf"/>
</dbReference>
<evidence type="ECO:0000256" key="5">
    <source>
        <dbReference type="ARBA" id="ARBA00022692"/>
    </source>
</evidence>
<evidence type="ECO:0000313" key="13">
    <source>
        <dbReference type="EMBL" id="KAL0632171.1"/>
    </source>
</evidence>
<accession>A0ABR3G9B3</accession>
<keyword evidence="7" id="KW-1133">Transmembrane helix</keyword>
<evidence type="ECO:0000256" key="9">
    <source>
        <dbReference type="ARBA" id="ARBA00023004"/>
    </source>
</evidence>
<proteinExistence type="inferred from homology"/>
<keyword evidence="10 12" id="KW-0503">Monooxygenase</keyword>
<dbReference type="PANTHER" id="PTHR46206">
    <property type="entry name" value="CYTOCHROME P450"/>
    <property type="match status" value="1"/>
</dbReference>
<evidence type="ECO:0000256" key="12">
    <source>
        <dbReference type="RuleBase" id="RU000461"/>
    </source>
</evidence>
<evidence type="ECO:0000256" key="2">
    <source>
        <dbReference type="ARBA" id="ARBA00004370"/>
    </source>
</evidence>
<dbReference type="PROSITE" id="PS00086">
    <property type="entry name" value="CYTOCHROME_P450"/>
    <property type="match status" value="1"/>
</dbReference>
<dbReference type="Proteomes" id="UP001447188">
    <property type="component" value="Unassembled WGS sequence"/>
</dbReference>
<keyword evidence="9 12" id="KW-0408">Iron</keyword>
<dbReference type="InterPro" id="IPR001128">
    <property type="entry name" value="Cyt_P450"/>
</dbReference>
<dbReference type="InterPro" id="IPR017972">
    <property type="entry name" value="Cyt_P450_CS"/>
</dbReference>
<dbReference type="SUPFAM" id="SSF48264">
    <property type="entry name" value="Cytochrome P450"/>
    <property type="match status" value="1"/>
</dbReference>
<keyword evidence="5" id="KW-0812">Transmembrane</keyword>
<sequence>MEFQIYVFLLVLLQLYYIWSKISQSRSSLLKNPLAVVGGDGYLTSWKTCLKYLFRWPELMREGYLKYDAYQMPTLRGFVTFINNPADLKEFFQSPESVLSLLRPLSEELQTDHTLPGALNRTTQAFLISLIRRVLDKSRIPYDALSEEIQLFLESKVEPTLSDEWSNVQAFSFSMGIASQIDNRVFVGTPLCEPRHAAPCRNKEYLEGVGMWAQRMAIGGQVVKLFPGFLRPFAARYLTSAVTQRQKFEKIMEPIVRDRMKVLTDKNSRNEPGENNSPFLDAMIQGLMGRAHGDLDSSLLARLMLIVNTSALHTTTVVLTTALYELASRPDLGEMLREEYLQKVGDCNGNENAAAITTDLPMLDSFLKEVVRMTPPGHATSFREVLKDFTFSSGLHVPAGVTLAVPTHATYRDPRLYHDPDTFNPLRFYNQHAENKHGGTSFIDTSISDYVFSHGVHTCPGRWFASAGMKLVLINLLERYEIRFEKGKSKPRGISFQASFTPNMTAKIQLRRRRDS</sequence>
<comment type="subcellular location">
    <subcellularLocation>
        <location evidence="2">Membrane</location>
    </subcellularLocation>
</comment>
<comment type="cofactor">
    <cofactor evidence="1">
        <name>heme</name>
        <dbReference type="ChEBI" id="CHEBI:30413"/>
    </cofactor>
</comment>
<evidence type="ECO:0000256" key="8">
    <source>
        <dbReference type="ARBA" id="ARBA00023002"/>
    </source>
</evidence>
<keyword evidence="14" id="KW-1185">Reference proteome</keyword>
<organism evidence="13 14">
    <name type="scientific">Discina gigas</name>
    <dbReference type="NCBI Taxonomy" id="1032678"/>
    <lineage>
        <taxon>Eukaryota</taxon>
        <taxon>Fungi</taxon>
        <taxon>Dikarya</taxon>
        <taxon>Ascomycota</taxon>
        <taxon>Pezizomycotina</taxon>
        <taxon>Pezizomycetes</taxon>
        <taxon>Pezizales</taxon>
        <taxon>Discinaceae</taxon>
        <taxon>Discina</taxon>
    </lineage>
</organism>
<evidence type="ECO:0000256" key="6">
    <source>
        <dbReference type="ARBA" id="ARBA00022723"/>
    </source>
</evidence>
<dbReference type="EMBL" id="JBBBZM010000183">
    <property type="protein sequence ID" value="KAL0632171.1"/>
    <property type="molecule type" value="Genomic_DNA"/>
</dbReference>
<keyword evidence="4 12" id="KW-0349">Heme</keyword>
<reference evidence="13 14" key="1">
    <citation type="submission" date="2024-02" db="EMBL/GenBank/DDBJ databases">
        <title>Discinaceae phylogenomics.</title>
        <authorList>
            <person name="Dirks A.C."/>
            <person name="James T.Y."/>
        </authorList>
    </citation>
    <scope>NUCLEOTIDE SEQUENCE [LARGE SCALE GENOMIC DNA]</scope>
    <source>
        <strain evidence="13 14">ACD0624</strain>
    </source>
</reference>
<evidence type="ECO:0000256" key="1">
    <source>
        <dbReference type="ARBA" id="ARBA00001971"/>
    </source>
</evidence>
<keyword evidence="8 12" id="KW-0560">Oxidoreductase</keyword>
<dbReference type="InterPro" id="IPR002403">
    <property type="entry name" value="Cyt_P450_E_grp-IV"/>
</dbReference>
<protein>
    <recommendedName>
        <fullName evidence="15">Cytochrome P450</fullName>
    </recommendedName>
</protein>
<comment type="similarity">
    <text evidence="3 12">Belongs to the cytochrome P450 family.</text>
</comment>
<evidence type="ECO:0008006" key="15">
    <source>
        <dbReference type="Google" id="ProtNLM"/>
    </source>
</evidence>
<evidence type="ECO:0000256" key="11">
    <source>
        <dbReference type="ARBA" id="ARBA00023136"/>
    </source>
</evidence>
<name>A0ABR3G9B3_9PEZI</name>
<dbReference type="CDD" id="cd11041">
    <property type="entry name" value="CYP503A1-like"/>
    <property type="match status" value="1"/>
</dbReference>
<evidence type="ECO:0000313" key="14">
    <source>
        <dbReference type="Proteomes" id="UP001447188"/>
    </source>
</evidence>
<evidence type="ECO:0000256" key="4">
    <source>
        <dbReference type="ARBA" id="ARBA00022617"/>
    </source>
</evidence>
<evidence type="ECO:0000256" key="3">
    <source>
        <dbReference type="ARBA" id="ARBA00010617"/>
    </source>
</evidence>
<keyword evidence="11" id="KW-0472">Membrane</keyword>
<comment type="caution">
    <text evidence="13">The sequence shown here is derived from an EMBL/GenBank/DDBJ whole genome shotgun (WGS) entry which is preliminary data.</text>
</comment>
<dbReference type="PRINTS" id="PR00465">
    <property type="entry name" value="EP450IV"/>
</dbReference>
<gene>
    <name evidence="13" type="ORF">Q9L58_008964</name>
</gene>
<evidence type="ECO:0000256" key="7">
    <source>
        <dbReference type="ARBA" id="ARBA00022989"/>
    </source>
</evidence>